<dbReference type="Pfam" id="PF06144">
    <property type="entry name" value="DNA_pol3_delta"/>
    <property type="match status" value="1"/>
</dbReference>
<comment type="similarity">
    <text evidence="7">Belongs to the DNA polymerase HolA subunit family.</text>
</comment>
<evidence type="ECO:0000256" key="5">
    <source>
        <dbReference type="ARBA" id="ARBA00022705"/>
    </source>
</evidence>
<dbReference type="GO" id="GO:0003677">
    <property type="term" value="F:DNA binding"/>
    <property type="evidence" value="ECO:0007669"/>
    <property type="project" value="InterPro"/>
</dbReference>
<feature type="domain" description="DNA polymerase III delta subunit-like C-terminal" evidence="10">
    <location>
        <begin position="237"/>
        <end position="357"/>
    </location>
</feature>
<evidence type="ECO:0000259" key="9">
    <source>
        <dbReference type="Pfam" id="PF06144"/>
    </source>
</evidence>
<dbReference type="Gene3D" id="1.20.272.10">
    <property type="match status" value="1"/>
</dbReference>
<evidence type="ECO:0000256" key="8">
    <source>
        <dbReference type="ARBA" id="ARBA00049244"/>
    </source>
</evidence>
<evidence type="ECO:0000256" key="2">
    <source>
        <dbReference type="ARBA" id="ARBA00017703"/>
    </source>
</evidence>
<protein>
    <recommendedName>
        <fullName evidence="2">DNA polymerase III subunit delta</fullName>
        <ecNumber evidence="1">2.7.7.7</ecNumber>
    </recommendedName>
</protein>
<keyword evidence="4" id="KW-0548">Nucleotidyltransferase</keyword>
<dbReference type="GO" id="GO:0003887">
    <property type="term" value="F:DNA-directed DNA polymerase activity"/>
    <property type="evidence" value="ECO:0007669"/>
    <property type="project" value="UniProtKB-KW"/>
</dbReference>
<dbReference type="NCBIfam" id="TIGR01128">
    <property type="entry name" value="holA"/>
    <property type="match status" value="1"/>
</dbReference>
<evidence type="ECO:0000256" key="1">
    <source>
        <dbReference type="ARBA" id="ARBA00012417"/>
    </source>
</evidence>
<dbReference type="EC" id="2.7.7.7" evidence="1"/>
<evidence type="ECO:0000256" key="3">
    <source>
        <dbReference type="ARBA" id="ARBA00022679"/>
    </source>
</evidence>
<dbReference type="InterPro" id="IPR010372">
    <property type="entry name" value="DNA_pol3_delta_N"/>
</dbReference>
<evidence type="ECO:0000256" key="7">
    <source>
        <dbReference type="ARBA" id="ARBA00034754"/>
    </source>
</evidence>
<accession>A0A378Y381</accession>
<dbReference type="Gene3D" id="1.10.8.60">
    <property type="match status" value="1"/>
</dbReference>
<reference evidence="11 12" key="1">
    <citation type="submission" date="2018-06" db="EMBL/GenBank/DDBJ databases">
        <authorList>
            <consortium name="Pathogen Informatics"/>
            <person name="Doyle S."/>
        </authorList>
    </citation>
    <scope>NUCLEOTIDE SEQUENCE [LARGE SCALE GENOMIC DNA]</scope>
    <source>
        <strain evidence="11 12">NCTC10343</strain>
    </source>
</reference>
<dbReference type="GO" id="GO:0009360">
    <property type="term" value="C:DNA polymerase III complex"/>
    <property type="evidence" value="ECO:0007669"/>
    <property type="project" value="InterPro"/>
</dbReference>
<dbReference type="PANTHER" id="PTHR34388:SF1">
    <property type="entry name" value="DNA POLYMERASE III SUBUNIT DELTA"/>
    <property type="match status" value="1"/>
</dbReference>
<dbReference type="InterPro" id="IPR005790">
    <property type="entry name" value="DNA_polIII_delta"/>
</dbReference>
<keyword evidence="3" id="KW-0808">Transferase</keyword>
<comment type="catalytic activity">
    <reaction evidence="8">
        <text>DNA(n) + a 2'-deoxyribonucleoside 5'-triphosphate = DNA(n+1) + diphosphate</text>
        <dbReference type="Rhea" id="RHEA:22508"/>
        <dbReference type="Rhea" id="RHEA-COMP:17339"/>
        <dbReference type="Rhea" id="RHEA-COMP:17340"/>
        <dbReference type="ChEBI" id="CHEBI:33019"/>
        <dbReference type="ChEBI" id="CHEBI:61560"/>
        <dbReference type="ChEBI" id="CHEBI:173112"/>
        <dbReference type="EC" id="2.7.7.7"/>
    </reaction>
</comment>
<dbReference type="Pfam" id="PF21694">
    <property type="entry name" value="DNA_pol3_delta_C"/>
    <property type="match status" value="1"/>
</dbReference>
<dbReference type="InterPro" id="IPR027417">
    <property type="entry name" value="P-loop_NTPase"/>
</dbReference>
<dbReference type="SUPFAM" id="SSF52540">
    <property type="entry name" value="P-loop containing nucleoside triphosphate hydrolases"/>
    <property type="match status" value="1"/>
</dbReference>
<proteinExistence type="inferred from homology"/>
<name>A0A378Y381_PAEPO</name>
<dbReference type="GO" id="GO:0006261">
    <property type="term" value="P:DNA-templated DNA replication"/>
    <property type="evidence" value="ECO:0007669"/>
    <property type="project" value="TreeGrafter"/>
</dbReference>
<keyword evidence="6" id="KW-0239">DNA-directed DNA polymerase</keyword>
<dbReference type="EMBL" id="UGSC01000001">
    <property type="protein sequence ID" value="SUA70960.1"/>
    <property type="molecule type" value="Genomic_DNA"/>
</dbReference>
<evidence type="ECO:0000313" key="12">
    <source>
        <dbReference type="Proteomes" id="UP000254400"/>
    </source>
</evidence>
<sequence>MCHDLPSGQMSGTISGWGERKMDVKTASKAIRKGDISPVYLLYGNEKYQMKQFVEMLKEKVVEEEHRDFAISSYDLTETPIEVVVEDAETAPFLVPKKLIIVRDTSVFAGKDNGKIEHRLETLLTYMDNPTDYSVIVFTVQAEKLDERKKIVKKLKSDASVIAFAPMGGDDLVAWVHKRAAEREVQLAAGAAERLIQYTGVGLQSLAAEIDKLCLYAGAQGTISSADIESLVPRNTEQNVFAMVEDLANLRLDKALSIFYELLKQKEEPIKIAALITRQFRIMLQVKELAGQSYSQQQIASQLSLHPYGVKVAGDQARRFRSEQLRQLLYELGELDYHMKTGVVDKVLGLELFLMKMGAGASI</sequence>
<keyword evidence="5" id="KW-0235">DNA replication</keyword>
<gene>
    <name evidence="11" type="ORF">NCTC10343_03846</name>
</gene>
<dbReference type="SUPFAM" id="SSF48019">
    <property type="entry name" value="post-AAA+ oligomerization domain-like"/>
    <property type="match status" value="1"/>
</dbReference>
<evidence type="ECO:0000313" key="11">
    <source>
        <dbReference type="EMBL" id="SUA70960.1"/>
    </source>
</evidence>
<dbReference type="PANTHER" id="PTHR34388">
    <property type="entry name" value="DNA POLYMERASE III SUBUNIT DELTA"/>
    <property type="match status" value="1"/>
</dbReference>
<dbReference type="Proteomes" id="UP000254400">
    <property type="component" value="Unassembled WGS sequence"/>
</dbReference>
<feature type="domain" description="DNA polymerase III delta N-terminal" evidence="9">
    <location>
        <begin position="40"/>
        <end position="163"/>
    </location>
</feature>
<dbReference type="AlphaFoldDB" id="A0A378Y381"/>
<dbReference type="InterPro" id="IPR008921">
    <property type="entry name" value="DNA_pol3_clamp-load_cplx_C"/>
</dbReference>
<dbReference type="InterPro" id="IPR048466">
    <property type="entry name" value="DNA_pol3_delta-like_C"/>
</dbReference>
<evidence type="ECO:0000256" key="4">
    <source>
        <dbReference type="ARBA" id="ARBA00022695"/>
    </source>
</evidence>
<dbReference type="Gene3D" id="3.40.50.300">
    <property type="entry name" value="P-loop containing nucleotide triphosphate hydrolases"/>
    <property type="match status" value="1"/>
</dbReference>
<evidence type="ECO:0000259" key="10">
    <source>
        <dbReference type="Pfam" id="PF21694"/>
    </source>
</evidence>
<organism evidence="11 12">
    <name type="scientific">Paenibacillus polymyxa</name>
    <name type="common">Bacillus polymyxa</name>
    <dbReference type="NCBI Taxonomy" id="1406"/>
    <lineage>
        <taxon>Bacteria</taxon>
        <taxon>Bacillati</taxon>
        <taxon>Bacillota</taxon>
        <taxon>Bacilli</taxon>
        <taxon>Bacillales</taxon>
        <taxon>Paenibacillaceae</taxon>
        <taxon>Paenibacillus</taxon>
    </lineage>
</organism>
<evidence type="ECO:0000256" key="6">
    <source>
        <dbReference type="ARBA" id="ARBA00022932"/>
    </source>
</evidence>